<evidence type="ECO:0000313" key="2">
    <source>
        <dbReference type="Proteomes" id="UP000197596"/>
    </source>
</evidence>
<proteinExistence type="predicted"/>
<gene>
    <name evidence="1" type="ORF">CEJ42_16915</name>
</gene>
<dbReference type="AlphaFoldDB" id="A0A246WNM8"/>
<evidence type="ECO:0000313" key="1">
    <source>
        <dbReference type="EMBL" id="OWY27965.1"/>
    </source>
</evidence>
<accession>A0A246WNM8</accession>
<dbReference type="Proteomes" id="UP000197596">
    <property type="component" value="Unassembled WGS sequence"/>
</dbReference>
<organism evidence="1 2">
    <name type="scientific">Herbaspirillum robiniae</name>
    <dbReference type="NCBI Taxonomy" id="2014887"/>
    <lineage>
        <taxon>Bacteria</taxon>
        <taxon>Pseudomonadati</taxon>
        <taxon>Pseudomonadota</taxon>
        <taxon>Betaproteobacteria</taxon>
        <taxon>Burkholderiales</taxon>
        <taxon>Oxalobacteraceae</taxon>
        <taxon>Herbaspirillum</taxon>
    </lineage>
</organism>
<protein>
    <submittedName>
        <fullName evidence="1">Uncharacterized protein</fullName>
    </submittedName>
</protein>
<comment type="caution">
    <text evidence="1">The sequence shown here is derived from an EMBL/GenBank/DDBJ whole genome shotgun (WGS) entry which is preliminary data.</text>
</comment>
<reference evidence="1 2" key="1">
    <citation type="submission" date="2017-06" db="EMBL/GenBank/DDBJ databases">
        <title>Herbaspirillum phytohormonus sp. nov., isolated from the root nodule of Robinia pseudoacacia in lead-zinc mine.</title>
        <authorList>
            <person name="Fan M."/>
            <person name="Lin Y."/>
        </authorList>
    </citation>
    <scope>NUCLEOTIDE SEQUENCE [LARGE SCALE GENOMIC DNA]</scope>
    <source>
        <strain evidence="1 2">HZ10</strain>
    </source>
</reference>
<sequence>MTEEVTVACEDYRQYVKNILVPASEDLHTAVESMAVLLHQVYGINLVTAHSIDYLLAIRVAATGENGRSKLVKRFDELYSVPGANLRNRKMELIDAINNGLKHIRLDPARYKEVSQKYGGISFRSLMQHEGRILCLLERYRFDYCRVVLLPALNTLVSAPMATNEDALAFATEHIQVLEEDLSYSSYVGGDYDDDDPSTAIDRAIEMFNPPCANCEEYEEACICSEYKFDDKPGEFTPMFIPTTGEMDYVLSQISPSWRRS</sequence>
<dbReference type="EMBL" id="NJGU01000009">
    <property type="protein sequence ID" value="OWY27965.1"/>
    <property type="molecule type" value="Genomic_DNA"/>
</dbReference>
<name>A0A246WNM8_9BURK</name>